<dbReference type="EMBL" id="JARJFB010000148">
    <property type="protein sequence ID" value="MEA0971484.1"/>
    <property type="molecule type" value="Genomic_DNA"/>
</dbReference>
<dbReference type="PANTHER" id="PTHR43648:SF1">
    <property type="entry name" value="ELECTRON TRANSFER FLAVOPROTEIN BETA SUBUNIT LYSINE METHYLTRANSFERASE"/>
    <property type="match status" value="1"/>
</dbReference>
<keyword evidence="7" id="KW-1185">Reference proteome</keyword>
<dbReference type="InterPro" id="IPR050078">
    <property type="entry name" value="Ribosomal_L11_MeTrfase_PrmA"/>
</dbReference>
<organism evidence="6 7">
    <name type="scientific">Candidatus Megaera venefica</name>
    <dbReference type="NCBI Taxonomy" id="2055910"/>
    <lineage>
        <taxon>Bacteria</taxon>
        <taxon>Pseudomonadati</taxon>
        <taxon>Pseudomonadota</taxon>
        <taxon>Alphaproteobacteria</taxon>
        <taxon>Rickettsiales</taxon>
        <taxon>Rickettsiaceae</taxon>
        <taxon>Candidatus Megaera</taxon>
    </lineage>
</organism>
<evidence type="ECO:0000256" key="3">
    <source>
        <dbReference type="ARBA" id="ARBA00022603"/>
    </source>
</evidence>
<name>A0ABU5NE96_9RICK</name>
<evidence type="ECO:0000256" key="5">
    <source>
        <dbReference type="ARBA" id="ARBA00022691"/>
    </source>
</evidence>
<keyword evidence="3 6" id="KW-0489">Methyltransferase</keyword>
<dbReference type="GO" id="GO:0008168">
    <property type="term" value="F:methyltransferase activity"/>
    <property type="evidence" value="ECO:0007669"/>
    <property type="project" value="UniProtKB-KW"/>
</dbReference>
<dbReference type="PANTHER" id="PTHR43648">
    <property type="entry name" value="ELECTRON TRANSFER FLAVOPROTEIN BETA SUBUNIT LYSINE METHYLTRANSFERASE"/>
    <property type="match status" value="1"/>
</dbReference>
<evidence type="ECO:0000313" key="7">
    <source>
        <dbReference type="Proteomes" id="UP001291687"/>
    </source>
</evidence>
<accession>A0ABU5NE96</accession>
<evidence type="ECO:0000313" key="6">
    <source>
        <dbReference type="EMBL" id="MEA0971484.1"/>
    </source>
</evidence>
<dbReference type="GO" id="GO:0005840">
    <property type="term" value="C:ribosome"/>
    <property type="evidence" value="ECO:0007669"/>
    <property type="project" value="UniProtKB-KW"/>
</dbReference>
<evidence type="ECO:0000256" key="4">
    <source>
        <dbReference type="ARBA" id="ARBA00022679"/>
    </source>
</evidence>
<dbReference type="PIRSF" id="PIRSF000401">
    <property type="entry name" value="RPL11_MTase"/>
    <property type="match status" value="1"/>
</dbReference>
<reference evidence="6 7" key="1">
    <citation type="submission" date="2023-03" db="EMBL/GenBank/DDBJ databases">
        <title>Host association and intracellularity evolved multiple times independently in the Rickettsiales.</title>
        <authorList>
            <person name="Castelli M."/>
            <person name="Nardi T."/>
            <person name="Gammuto L."/>
            <person name="Bellinzona G."/>
            <person name="Sabaneyeva E."/>
            <person name="Potekhin A."/>
            <person name="Serra V."/>
            <person name="Petroni G."/>
            <person name="Sassera D."/>
        </authorList>
    </citation>
    <scope>NUCLEOTIDE SEQUENCE [LARGE SCALE GENOMIC DNA]</scope>
    <source>
        <strain evidence="6 7">Sr 2-6</strain>
    </source>
</reference>
<comment type="similarity">
    <text evidence="1">Belongs to the methyltransferase superfamily. PrmA family.</text>
</comment>
<keyword evidence="5" id="KW-0949">S-adenosyl-L-methionine</keyword>
<dbReference type="RefSeq" id="WP_322777390.1">
    <property type="nucleotide sequence ID" value="NZ_JARJFB010000148.1"/>
</dbReference>
<evidence type="ECO:0000256" key="1">
    <source>
        <dbReference type="ARBA" id="ARBA00009741"/>
    </source>
</evidence>
<evidence type="ECO:0000256" key="2">
    <source>
        <dbReference type="ARBA" id="ARBA00022490"/>
    </source>
</evidence>
<gene>
    <name evidence="6" type="ORF">Megvenef_01463</name>
</gene>
<dbReference type="GO" id="GO:0032259">
    <property type="term" value="P:methylation"/>
    <property type="evidence" value="ECO:0007669"/>
    <property type="project" value="UniProtKB-KW"/>
</dbReference>
<keyword evidence="6" id="KW-0687">Ribonucleoprotein</keyword>
<keyword evidence="2" id="KW-0963">Cytoplasm</keyword>
<dbReference type="InterPro" id="IPR029063">
    <property type="entry name" value="SAM-dependent_MTases_sf"/>
</dbReference>
<dbReference type="SUPFAM" id="SSF53335">
    <property type="entry name" value="S-adenosyl-L-methionine-dependent methyltransferases"/>
    <property type="match status" value="1"/>
</dbReference>
<proteinExistence type="inferred from homology"/>
<sequence length="306" mass="34522">MNNPFSQPKLIYKLSFILKYKDIEVFEKFFPEDVLGICTSEVESSTIDSQDNDLWVMEVLTEGKPEIDSLVDTLKIYAKTQGLLFYSEVTLQQVEDKDWVAEYQKQLKPIEIGSFFITSSAISEKCPKDKVPIYIEASRAFGTGDHATTSLCIDAMSSFKDQKINTVFDIGTGSGILSFVAEKIWPNAKILACDIEEVSIKIAKENRFCNNSNVYFYQNSEQDLSIPKGWDKKFDLIVSNILASPLISMSKAIRSISHEGTILILSGFLDYQLSNIVEAYNISGFTVGDSLQKDRWVTLIFKVKIN</sequence>
<protein>
    <submittedName>
        <fullName evidence="6">Ribosomal protein L11 methyltransferase</fullName>
    </submittedName>
</protein>
<keyword evidence="4" id="KW-0808">Transferase</keyword>
<dbReference type="Pfam" id="PF06325">
    <property type="entry name" value="PrmA"/>
    <property type="match status" value="1"/>
</dbReference>
<keyword evidence="6" id="KW-0689">Ribosomal protein</keyword>
<dbReference type="CDD" id="cd02440">
    <property type="entry name" value="AdoMet_MTases"/>
    <property type="match status" value="1"/>
</dbReference>
<comment type="caution">
    <text evidence="6">The sequence shown here is derived from an EMBL/GenBank/DDBJ whole genome shotgun (WGS) entry which is preliminary data.</text>
</comment>
<dbReference type="InterPro" id="IPR004498">
    <property type="entry name" value="Ribosomal_PrmA_MeTrfase"/>
</dbReference>
<dbReference type="Proteomes" id="UP001291687">
    <property type="component" value="Unassembled WGS sequence"/>
</dbReference>
<dbReference type="Gene3D" id="3.40.50.150">
    <property type="entry name" value="Vaccinia Virus protein VP39"/>
    <property type="match status" value="1"/>
</dbReference>